<dbReference type="EMBL" id="QPGL01000001">
    <property type="protein sequence ID" value="RCS73661.1"/>
    <property type="molecule type" value="Genomic_DNA"/>
</dbReference>
<reference evidence="1 2" key="1">
    <citation type="journal article" date="2017" name="Elife">
        <title>Extensive horizontal gene transfer in cheese-associated bacteria.</title>
        <authorList>
            <person name="Bonham K.S."/>
            <person name="Wolfe B.E."/>
            <person name="Dutton R.J."/>
        </authorList>
    </citation>
    <scope>NUCLEOTIDE SEQUENCE [LARGE SCALE GENOMIC DNA]</scope>
    <source>
        <strain evidence="1 2">JB196</strain>
    </source>
</reference>
<proteinExistence type="predicted"/>
<dbReference type="Pfam" id="PF14518">
    <property type="entry name" value="Haem_oxygenas_2"/>
    <property type="match status" value="1"/>
</dbReference>
<protein>
    <recommendedName>
        <fullName evidence="3">3-oxoacyl-ACP synthase</fullName>
    </recommendedName>
</protein>
<dbReference type="OrthoDB" id="6270691at2"/>
<comment type="caution">
    <text evidence="1">The sequence shown here is derived from an EMBL/GenBank/DDBJ whole genome shotgun (WGS) entry which is preliminary data.</text>
</comment>
<evidence type="ECO:0000313" key="2">
    <source>
        <dbReference type="Proteomes" id="UP000252479"/>
    </source>
</evidence>
<dbReference type="GeneID" id="303188976"/>
<sequence length="225" mass="26400">MDKYVISEQGQQCLQQLMKIWFDFERQVGRVSIISRLEKGLFNEDDYRCLLLNMRQQVIEGSRWISRTASSFDRDYSDVRSEIIQHAKDEHRDYLVLEQDYINVGGKLEDIQNHDRNAGTEALHAFMMYRASQPNPIDMIGAMWIIEGLGHKMANGWAKQIQSCLHRDNGTQFMQYHGENDQEHLEKLYKLIDRVCQNDEQLKSITRTARVVGRLYALQLEEIDA</sequence>
<dbReference type="SUPFAM" id="SSF48613">
    <property type="entry name" value="Heme oxygenase-like"/>
    <property type="match status" value="1"/>
</dbReference>
<name>A0A368LPB3_9VIBR</name>
<dbReference type="RefSeq" id="WP_086957965.1">
    <property type="nucleotide sequence ID" value="NZ_AP018680.1"/>
</dbReference>
<gene>
    <name evidence="1" type="ORF">CIK83_08590</name>
</gene>
<dbReference type="InterPro" id="IPR016084">
    <property type="entry name" value="Haem_Oase-like_multi-hlx"/>
</dbReference>
<evidence type="ECO:0000313" key="1">
    <source>
        <dbReference type="EMBL" id="RCS73661.1"/>
    </source>
</evidence>
<evidence type="ECO:0008006" key="3">
    <source>
        <dbReference type="Google" id="ProtNLM"/>
    </source>
</evidence>
<dbReference type="Proteomes" id="UP000252479">
    <property type="component" value="Unassembled WGS sequence"/>
</dbReference>
<dbReference type="AlphaFoldDB" id="A0A368LPB3"/>
<keyword evidence="2" id="KW-1185">Reference proteome</keyword>
<organism evidence="1 2">
    <name type="scientific">Vibrio casei</name>
    <dbReference type="NCBI Taxonomy" id="673372"/>
    <lineage>
        <taxon>Bacteria</taxon>
        <taxon>Pseudomonadati</taxon>
        <taxon>Pseudomonadota</taxon>
        <taxon>Gammaproteobacteria</taxon>
        <taxon>Vibrionales</taxon>
        <taxon>Vibrionaceae</taxon>
        <taxon>Vibrio</taxon>
    </lineage>
</organism>
<dbReference type="Gene3D" id="1.20.910.10">
    <property type="entry name" value="Heme oxygenase-like"/>
    <property type="match status" value="1"/>
</dbReference>
<accession>A0A368LPB3</accession>